<evidence type="ECO:0000313" key="7">
    <source>
        <dbReference type="EMBL" id="SDL18510.1"/>
    </source>
</evidence>
<dbReference type="SUPFAM" id="SSF53098">
    <property type="entry name" value="Ribonuclease H-like"/>
    <property type="match status" value="1"/>
</dbReference>
<dbReference type="GO" id="GO:0005829">
    <property type="term" value="C:cytosol"/>
    <property type="evidence" value="ECO:0007669"/>
    <property type="project" value="TreeGrafter"/>
</dbReference>
<feature type="domain" description="Exonuclease" evidence="6">
    <location>
        <begin position="41"/>
        <end position="211"/>
    </location>
</feature>
<keyword evidence="2" id="KW-0540">Nuclease</keyword>
<dbReference type="PANTHER" id="PTHR30231:SF4">
    <property type="entry name" value="PROTEIN NEN2"/>
    <property type="match status" value="1"/>
</dbReference>
<evidence type="ECO:0000259" key="6">
    <source>
        <dbReference type="SMART" id="SM00479"/>
    </source>
</evidence>
<dbReference type="InterPro" id="IPR013520">
    <property type="entry name" value="Ribonucl_H"/>
</dbReference>
<protein>
    <recommendedName>
        <fullName evidence="1">DNA-directed DNA polymerase</fullName>
        <ecNumber evidence="1">2.7.7.7</ecNumber>
    </recommendedName>
</protein>
<dbReference type="SMART" id="SM00479">
    <property type="entry name" value="EXOIII"/>
    <property type="match status" value="1"/>
</dbReference>
<dbReference type="EC" id="2.7.7.7" evidence="1"/>
<accession>A0A1G9HZV6</accession>
<evidence type="ECO:0000256" key="4">
    <source>
        <dbReference type="ARBA" id="ARBA00022839"/>
    </source>
</evidence>
<dbReference type="GO" id="GO:0003887">
    <property type="term" value="F:DNA-directed DNA polymerase activity"/>
    <property type="evidence" value="ECO:0007669"/>
    <property type="project" value="UniProtKB-EC"/>
</dbReference>
<evidence type="ECO:0000256" key="2">
    <source>
        <dbReference type="ARBA" id="ARBA00022722"/>
    </source>
</evidence>
<dbReference type="GO" id="GO:0006260">
    <property type="term" value="P:DNA replication"/>
    <property type="evidence" value="ECO:0007669"/>
    <property type="project" value="InterPro"/>
</dbReference>
<dbReference type="EMBL" id="FNFD01000016">
    <property type="protein sequence ID" value="SDL18510.1"/>
    <property type="molecule type" value="Genomic_DNA"/>
</dbReference>
<dbReference type="Proteomes" id="UP000198706">
    <property type="component" value="Unassembled WGS sequence"/>
</dbReference>
<gene>
    <name evidence="7" type="ORF">SAMN05216186_11620</name>
</gene>
<comment type="catalytic activity">
    <reaction evidence="5">
        <text>DNA(n) + a 2'-deoxyribonucleoside 5'-triphosphate = DNA(n+1) + diphosphate</text>
        <dbReference type="Rhea" id="RHEA:22508"/>
        <dbReference type="Rhea" id="RHEA-COMP:17339"/>
        <dbReference type="Rhea" id="RHEA-COMP:17340"/>
        <dbReference type="ChEBI" id="CHEBI:33019"/>
        <dbReference type="ChEBI" id="CHEBI:61560"/>
        <dbReference type="ChEBI" id="CHEBI:173112"/>
        <dbReference type="EC" id="2.7.7.7"/>
    </reaction>
</comment>
<proteinExistence type="predicted"/>
<dbReference type="GO" id="GO:0008408">
    <property type="term" value="F:3'-5' exonuclease activity"/>
    <property type="evidence" value="ECO:0007669"/>
    <property type="project" value="TreeGrafter"/>
</dbReference>
<evidence type="ECO:0000256" key="3">
    <source>
        <dbReference type="ARBA" id="ARBA00022801"/>
    </source>
</evidence>
<dbReference type="NCBIfam" id="TIGR00573">
    <property type="entry name" value="dnaq"/>
    <property type="match status" value="1"/>
</dbReference>
<evidence type="ECO:0000256" key="1">
    <source>
        <dbReference type="ARBA" id="ARBA00012417"/>
    </source>
</evidence>
<dbReference type="PANTHER" id="PTHR30231">
    <property type="entry name" value="DNA POLYMERASE III SUBUNIT EPSILON"/>
    <property type="match status" value="1"/>
</dbReference>
<dbReference type="STRING" id="137658.SAMN05216186_11620"/>
<keyword evidence="4" id="KW-0269">Exonuclease</keyword>
<dbReference type="GO" id="GO:0003677">
    <property type="term" value="F:DNA binding"/>
    <property type="evidence" value="ECO:0007669"/>
    <property type="project" value="InterPro"/>
</dbReference>
<keyword evidence="3" id="KW-0378">Hydrolase</keyword>
<evidence type="ECO:0000313" key="8">
    <source>
        <dbReference type="Proteomes" id="UP000198706"/>
    </source>
</evidence>
<keyword evidence="8" id="KW-1185">Reference proteome</keyword>
<name>A0A1G9HZV6_9PSED</name>
<dbReference type="InterPro" id="IPR012337">
    <property type="entry name" value="RNaseH-like_sf"/>
</dbReference>
<dbReference type="Gene3D" id="3.30.420.10">
    <property type="entry name" value="Ribonuclease H-like superfamily/Ribonuclease H"/>
    <property type="match status" value="1"/>
</dbReference>
<dbReference type="InterPro" id="IPR036397">
    <property type="entry name" value="RNaseH_sf"/>
</dbReference>
<dbReference type="RefSeq" id="WP_084336047.1">
    <property type="nucleotide sequence ID" value="NZ_CBKZNZ010000098.1"/>
</dbReference>
<dbReference type="Pfam" id="PF00929">
    <property type="entry name" value="RNase_T"/>
    <property type="match status" value="1"/>
</dbReference>
<evidence type="ECO:0000256" key="5">
    <source>
        <dbReference type="ARBA" id="ARBA00049244"/>
    </source>
</evidence>
<dbReference type="InterPro" id="IPR006054">
    <property type="entry name" value="DnaQ"/>
</dbReference>
<reference evidence="7 8" key="1">
    <citation type="submission" date="2016-10" db="EMBL/GenBank/DDBJ databases">
        <authorList>
            <person name="de Groot N.N."/>
        </authorList>
    </citation>
    <scope>NUCLEOTIDE SEQUENCE [LARGE SCALE GENOMIC DNA]</scope>
    <source>
        <strain evidence="7 8">JCM 21544</strain>
    </source>
</reference>
<sequence>MSKFTWLTTLRGPALTQEQLERRDCLSLPQGLSEVSLRQQRMIVVDLETSGLNTSRDQVLSIGAVAIEDGGIDLGSQFECTLQRDQLVLKESVLIHGIAPSALAAGTEPAEALLDFMEFVGDSPLLAFHAPFDRRMLARALKTSLGYTLRHPFLDLAEVAPMLCPHAKVGRGGLDDWVEHFGLQVQQRHNAAADALATAELALILFSRARRQEMDNLLALDRRLNVWRRRRNAYSL</sequence>
<dbReference type="CDD" id="cd06127">
    <property type="entry name" value="DEDDh"/>
    <property type="match status" value="1"/>
</dbReference>
<dbReference type="AlphaFoldDB" id="A0A1G9HZV6"/>
<dbReference type="OrthoDB" id="5497329at2"/>
<organism evidence="7 8">
    <name type="scientific">Pseudomonas indica</name>
    <dbReference type="NCBI Taxonomy" id="137658"/>
    <lineage>
        <taxon>Bacteria</taxon>
        <taxon>Pseudomonadati</taxon>
        <taxon>Pseudomonadota</taxon>
        <taxon>Gammaproteobacteria</taxon>
        <taxon>Pseudomonadales</taxon>
        <taxon>Pseudomonadaceae</taxon>
        <taxon>Pseudomonas</taxon>
    </lineage>
</organism>